<comment type="caution">
    <text evidence="1">The sequence shown here is derived from an EMBL/GenBank/DDBJ whole genome shotgun (WGS) entry which is preliminary data.</text>
</comment>
<dbReference type="eggNOG" id="COG0665">
    <property type="taxonomic scope" value="Bacteria"/>
</dbReference>
<dbReference type="EMBL" id="JRKN01000008">
    <property type="protein sequence ID" value="KGJ05015.1"/>
    <property type="molecule type" value="Genomic_DNA"/>
</dbReference>
<dbReference type="RefSeq" id="WP_052081345.1">
    <property type="nucleotide sequence ID" value="NZ_FOJO01000001.1"/>
</dbReference>
<dbReference type="AlphaFoldDB" id="A0A099F2Z5"/>
<evidence type="ECO:0000313" key="2">
    <source>
        <dbReference type="Proteomes" id="UP000029846"/>
    </source>
</evidence>
<dbReference type="Proteomes" id="UP000029846">
    <property type="component" value="Unassembled WGS sequence"/>
</dbReference>
<dbReference type="STRING" id="376733.SAMN04487972_101355"/>
<proteinExistence type="predicted"/>
<keyword evidence="2" id="KW-1185">Reference proteome</keyword>
<organism evidence="1 2">
    <name type="scientific">Paracoccus halophilus</name>
    <dbReference type="NCBI Taxonomy" id="376733"/>
    <lineage>
        <taxon>Bacteria</taxon>
        <taxon>Pseudomonadati</taxon>
        <taxon>Pseudomonadota</taxon>
        <taxon>Alphaproteobacteria</taxon>
        <taxon>Rhodobacterales</taxon>
        <taxon>Paracoccaceae</taxon>
        <taxon>Paracoccus</taxon>
    </lineage>
</organism>
<name>A0A099F2Z5_9RHOB</name>
<accession>A0A099F2Z5</accession>
<sequence length="100" mass="11503">MCAPVLLCARIRHERSGKNYKDAMSFIDGYRRAGAAGPEKHARIKQRVAGIRDRIIATEPPSDEELHRIGWKNRQGIYDTRTQLNYMRMTRENRITFGGG</sequence>
<dbReference type="OrthoDB" id="9806601at2"/>
<reference evidence="1 2" key="1">
    <citation type="submission" date="2014-09" db="EMBL/GenBank/DDBJ databases">
        <authorList>
            <person name="McGinnis J.M."/>
            <person name="Wolfgang W.J."/>
        </authorList>
    </citation>
    <scope>NUCLEOTIDE SEQUENCE [LARGE SCALE GENOMIC DNA]</scope>
    <source>
        <strain evidence="1 2">JCM 14014</strain>
    </source>
</reference>
<gene>
    <name evidence="1" type="ORF">IT41_08345</name>
</gene>
<protein>
    <submittedName>
        <fullName evidence="1">Uncharacterized protein</fullName>
    </submittedName>
</protein>
<evidence type="ECO:0000313" key="1">
    <source>
        <dbReference type="EMBL" id="KGJ05015.1"/>
    </source>
</evidence>
<reference evidence="1 2" key="2">
    <citation type="submission" date="2014-10" db="EMBL/GenBank/DDBJ databases">
        <title>Paracoccus sanguinis sp. nov., isolated from clinical specimens of New York State patients.</title>
        <authorList>
            <person name="Mingle L.A."/>
            <person name="Cole J.A."/>
            <person name="Lapierre P."/>
            <person name="Musser K.A."/>
        </authorList>
    </citation>
    <scope>NUCLEOTIDE SEQUENCE [LARGE SCALE GENOMIC DNA]</scope>
    <source>
        <strain evidence="1 2">JCM 14014</strain>
    </source>
</reference>